<protein>
    <submittedName>
        <fullName evidence="2">DUF3267 domain-containing protein</fullName>
    </submittedName>
</protein>
<sequence>MNCWKSINLTKELGNNRIYLLSFLIGLLSFIFLYVPITIAQGTNKVDEAGFLPFILALLLLPALHSLMHILPLIILNKRLKIIFKLKNKRLPVFNYYTKFHLTKKVSLIVAIAPTILISIPGIIASYLFIDYSVYILMFTSVHIGMSYLDFLYVNHIGKAPKSCFIDSRKDGFDILIKEKHL</sequence>
<evidence type="ECO:0000313" key="2">
    <source>
        <dbReference type="EMBL" id="MCG3418478.1"/>
    </source>
</evidence>
<dbReference type="EMBL" id="JAIFZM010000003">
    <property type="protein sequence ID" value="MCG3418478.1"/>
    <property type="molecule type" value="Genomic_DNA"/>
</dbReference>
<evidence type="ECO:0000256" key="1">
    <source>
        <dbReference type="SAM" id="Phobius"/>
    </source>
</evidence>
<reference evidence="2 3" key="1">
    <citation type="journal article" date="2022" name="Evol. Bioinform. Online">
        <title>Draft Genome Sequence of Oceanobacillus jordanicus Strain GSFE11, a Halotolerant Plant Growth-Promoting Bacterial Endophyte Isolated From the Jordan Valley.</title>
        <authorList>
            <person name="Alhindi T."/>
            <person name="Albdaiwi R."/>
        </authorList>
    </citation>
    <scope>NUCLEOTIDE SEQUENCE [LARGE SCALE GENOMIC DNA]</scope>
    <source>
        <strain evidence="2 3">GSFE11</strain>
    </source>
</reference>
<organism evidence="2 3">
    <name type="scientific">Oceanobacillus jordanicus</name>
    <dbReference type="NCBI Taxonomy" id="2867266"/>
    <lineage>
        <taxon>Bacteria</taxon>
        <taxon>Bacillati</taxon>
        <taxon>Bacillota</taxon>
        <taxon>Bacilli</taxon>
        <taxon>Bacillales</taxon>
        <taxon>Bacillaceae</taxon>
        <taxon>Oceanobacillus</taxon>
    </lineage>
</organism>
<keyword evidence="3" id="KW-1185">Reference proteome</keyword>
<evidence type="ECO:0000313" key="3">
    <source>
        <dbReference type="Proteomes" id="UP001199631"/>
    </source>
</evidence>
<feature type="transmembrane region" description="Helical" evidence="1">
    <location>
        <begin position="18"/>
        <end position="39"/>
    </location>
</feature>
<keyword evidence="1" id="KW-1133">Transmembrane helix</keyword>
<accession>A0AAW5B100</accession>
<keyword evidence="1" id="KW-0812">Transmembrane</keyword>
<comment type="caution">
    <text evidence="2">The sequence shown here is derived from an EMBL/GenBank/DDBJ whole genome shotgun (WGS) entry which is preliminary data.</text>
</comment>
<dbReference type="Pfam" id="PF11667">
    <property type="entry name" value="DUF3267"/>
    <property type="match status" value="1"/>
</dbReference>
<keyword evidence="1" id="KW-0472">Membrane</keyword>
<name>A0AAW5B100_9BACI</name>
<feature type="transmembrane region" description="Helical" evidence="1">
    <location>
        <begin position="106"/>
        <end position="128"/>
    </location>
</feature>
<gene>
    <name evidence="2" type="ORF">K3T81_04865</name>
</gene>
<dbReference type="RefSeq" id="WP_036574072.1">
    <property type="nucleotide sequence ID" value="NZ_JAIFZM010000003.1"/>
</dbReference>
<dbReference type="Proteomes" id="UP001199631">
    <property type="component" value="Unassembled WGS sequence"/>
</dbReference>
<dbReference type="InterPro" id="IPR021683">
    <property type="entry name" value="DUF3267"/>
</dbReference>
<proteinExistence type="predicted"/>
<dbReference type="AlphaFoldDB" id="A0AAW5B100"/>
<feature type="transmembrane region" description="Helical" evidence="1">
    <location>
        <begin position="134"/>
        <end position="153"/>
    </location>
</feature>
<feature type="transmembrane region" description="Helical" evidence="1">
    <location>
        <begin position="51"/>
        <end position="76"/>
    </location>
</feature>